<name>A0ABW3TF39_9RHOB</name>
<keyword evidence="7" id="KW-1185">Reference proteome</keyword>
<dbReference type="RefSeq" id="WP_380792290.1">
    <property type="nucleotide sequence ID" value="NZ_JBHTKR010000005.1"/>
</dbReference>
<keyword evidence="2" id="KW-0805">Transcription regulation</keyword>
<dbReference type="SUPFAM" id="SSF53850">
    <property type="entry name" value="Periplasmic binding protein-like II"/>
    <property type="match status" value="1"/>
</dbReference>
<evidence type="ECO:0000256" key="1">
    <source>
        <dbReference type="ARBA" id="ARBA00009437"/>
    </source>
</evidence>
<sequence>MHFTLKQLRYFDAAIRSGSIARAAAEMNISQSSITASIDAIEQRLGMELFRRVPAKGVQPTEAGQIVAERIAEFLEQARVFESDVMSLSGDPTGTLHLGCYAPTAPYVLPRVLKHLSKIYPAIRIDLKEDNLEALLDLLQTGKIDLALTYRRRGAEGGPFQPLFMARPWALLPLDSPLAEKDSVELAELSGLPMVLLDLPTAKSYFRGVFRDHGLDLNVVHTTKSSSVLRGLVAAGFGYSILNICSRADRDGSNGYVARPIAGQVDSPEFGVAYTQASRRSTLVQAVLDISADLARQGIFDDLILAPDNRAVTSGPSGYSHKI</sequence>
<comment type="caution">
    <text evidence="6">The sequence shown here is derived from an EMBL/GenBank/DDBJ whole genome shotgun (WGS) entry which is preliminary data.</text>
</comment>
<dbReference type="InterPro" id="IPR000847">
    <property type="entry name" value="LysR_HTH_N"/>
</dbReference>
<dbReference type="PRINTS" id="PR00039">
    <property type="entry name" value="HTHLYSR"/>
</dbReference>
<gene>
    <name evidence="6" type="ORF">ACFQ3C_12580</name>
</gene>
<protein>
    <submittedName>
        <fullName evidence="6">LysR family transcriptional regulator</fullName>
    </submittedName>
</protein>
<evidence type="ECO:0000313" key="6">
    <source>
        <dbReference type="EMBL" id="MFD1195501.1"/>
    </source>
</evidence>
<dbReference type="PANTHER" id="PTHR30419:SF29">
    <property type="entry name" value="LYSR-FAMILY TRANSCRIPTIONAL REGULATOR"/>
    <property type="match status" value="1"/>
</dbReference>
<dbReference type="InterPro" id="IPR036388">
    <property type="entry name" value="WH-like_DNA-bd_sf"/>
</dbReference>
<dbReference type="InterPro" id="IPR036390">
    <property type="entry name" value="WH_DNA-bd_sf"/>
</dbReference>
<evidence type="ECO:0000256" key="3">
    <source>
        <dbReference type="ARBA" id="ARBA00023125"/>
    </source>
</evidence>
<feature type="domain" description="HTH lysR-type" evidence="5">
    <location>
        <begin position="3"/>
        <end position="61"/>
    </location>
</feature>
<dbReference type="Pfam" id="PF00126">
    <property type="entry name" value="HTH_1"/>
    <property type="match status" value="1"/>
</dbReference>
<proteinExistence type="inferred from homology"/>
<dbReference type="PROSITE" id="PS50931">
    <property type="entry name" value="HTH_LYSR"/>
    <property type="match status" value="1"/>
</dbReference>
<organism evidence="6 7">
    <name type="scientific">Seohaeicola saemankumensis</name>
    <dbReference type="NCBI Taxonomy" id="481181"/>
    <lineage>
        <taxon>Bacteria</taxon>
        <taxon>Pseudomonadati</taxon>
        <taxon>Pseudomonadota</taxon>
        <taxon>Alphaproteobacteria</taxon>
        <taxon>Rhodobacterales</taxon>
        <taxon>Roseobacteraceae</taxon>
        <taxon>Seohaeicola</taxon>
    </lineage>
</organism>
<comment type="similarity">
    <text evidence="1">Belongs to the LysR transcriptional regulatory family.</text>
</comment>
<evidence type="ECO:0000256" key="2">
    <source>
        <dbReference type="ARBA" id="ARBA00023015"/>
    </source>
</evidence>
<keyword evidence="4" id="KW-0804">Transcription</keyword>
<evidence type="ECO:0000256" key="4">
    <source>
        <dbReference type="ARBA" id="ARBA00023163"/>
    </source>
</evidence>
<dbReference type="InterPro" id="IPR005119">
    <property type="entry name" value="LysR_subst-bd"/>
</dbReference>
<dbReference type="EMBL" id="JBHTKR010000005">
    <property type="protein sequence ID" value="MFD1195501.1"/>
    <property type="molecule type" value="Genomic_DNA"/>
</dbReference>
<evidence type="ECO:0000313" key="7">
    <source>
        <dbReference type="Proteomes" id="UP001597151"/>
    </source>
</evidence>
<dbReference type="PANTHER" id="PTHR30419">
    <property type="entry name" value="HTH-TYPE TRANSCRIPTIONAL REGULATOR YBHD"/>
    <property type="match status" value="1"/>
</dbReference>
<accession>A0ABW3TF39</accession>
<dbReference type="InterPro" id="IPR050950">
    <property type="entry name" value="HTH-type_LysR_regulators"/>
</dbReference>
<dbReference type="Proteomes" id="UP001597151">
    <property type="component" value="Unassembled WGS sequence"/>
</dbReference>
<reference evidence="7" key="1">
    <citation type="journal article" date="2019" name="Int. J. Syst. Evol. Microbiol.">
        <title>The Global Catalogue of Microorganisms (GCM) 10K type strain sequencing project: providing services to taxonomists for standard genome sequencing and annotation.</title>
        <authorList>
            <consortium name="The Broad Institute Genomics Platform"/>
            <consortium name="The Broad Institute Genome Sequencing Center for Infectious Disease"/>
            <person name="Wu L."/>
            <person name="Ma J."/>
        </authorList>
    </citation>
    <scope>NUCLEOTIDE SEQUENCE [LARGE SCALE GENOMIC DNA]</scope>
    <source>
        <strain evidence="7">CCUG 55328</strain>
    </source>
</reference>
<dbReference type="Pfam" id="PF03466">
    <property type="entry name" value="LysR_substrate"/>
    <property type="match status" value="1"/>
</dbReference>
<dbReference type="Gene3D" id="1.10.10.10">
    <property type="entry name" value="Winged helix-like DNA-binding domain superfamily/Winged helix DNA-binding domain"/>
    <property type="match status" value="1"/>
</dbReference>
<evidence type="ECO:0000259" key="5">
    <source>
        <dbReference type="PROSITE" id="PS50931"/>
    </source>
</evidence>
<keyword evidence="3" id="KW-0238">DNA-binding</keyword>
<dbReference type="SUPFAM" id="SSF46785">
    <property type="entry name" value="Winged helix' DNA-binding domain"/>
    <property type="match status" value="1"/>
</dbReference>
<dbReference type="Gene3D" id="3.40.190.10">
    <property type="entry name" value="Periplasmic binding protein-like II"/>
    <property type="match status" value="2"/>
</dbReference>